<feature type="transmembrane region" description="Helical" evidence="5">
    <location>
        <begin position="97"/>
        <end position="118"/>
    </location>
</feature>
<keyword evidence="3" id="KW-0129">CBS domain</keyword>
<dbReference type="Pfam" id="PF01595">
    <property type="entry name" value="CNNM"/>
    <property type="match status" value="1"/>
</dbReference>
<dbReference type="InterPro" id="IPR002550">
    <property type="entry name" value="CNNM"/>
</dbReference>
<dbReference type="InterPro" id="IPR046342">
    <property type="entry name" value="CBS_dom_sf"/>
</dbReference>
<dbReference type="PANTHER" id="PTHR43099">
    <property type="entry name" value="UPF0053 PROTEIN YRKA"/>
    <property type="match status" value="1"/>
</dbReference>
<proteinExistence type="predicted"/>
<keyword evidence="9" id="KW-1185">Reference proteome</keyword>
<comment type="subcellular location">
    <subcellularLocation>
        <location evidence="1">Cell membrane</location>
        <topology evidence="1">Multi-pass membrane protein</topology>
    </subcellularLocation>
</comment>
<dbReference type="RefSeq" id="WP_193124194.1">
    <property type="nucleotide sequence ID" value="NZ_JADBGI010000026.1"/>
</dbReference>
<evidence type="ECO:0000256" key="4">
    <source>
        <dbReference type="PROSITE-ProRule" id="PRU01193"/>
    </source>
</evidence>
<feature type="transmembrane region" description="Helical" evidence="5">
    <location>
        <begin position="6"/>
        <end position="31"/>
    </location>
</feature>
<reference evidence="8 9" key="1">
    <citation type="submission" date="2020-09" db="EMBL/GenBank/DDBJ databases">
        <title>Diversity and distribution of actinomycetes associated with coral in the coast of Hainan.</title>
        <authorList>
            <person name="Li F."/>
        </authorList>
    </citation>
    <scope>NUCLEOTIDE SEQUENCE [LARGE SCALE GENOMIC DNA]</scope>
    <source>
        <strain evidence="8 9">HNM0947</strain>
    </source>
</reference>
<evidence type="ECO:0000259" key="6">
    <source>
        <dbReference type="PROSITE" id="PS51371"/>
    </source>
</evidence>
<feature type="domain" description="CBS" evidence="6">
    <location>
        <begin position="279"/>
        <end position="335"/>
    </location>
</feature>
<keyword evidence="2" id="KW-1003">Cell membrane</keyword>
<evidence type="ECO:0000256" key="1">
    <source>
        <dbReference type="ARBA" id="ARBA00004651"/>
    </source>
</evidence>
<protein>
    <submittedName>
        <fullName evidence="8">DUF21 domain-containing protein</fullName>
    </submittedName>
</protein>
<dbReference type="InterPro" id="IPR000644">
    <property type="entry name" value="CBS_dom"/>
</dbReference>
<dbReference type="Gene3D" id="3.10.580.10">
    <property type="entry name" value="CBS-domain"/>
    <property type="match status" value="1"/>
</dbReference>
<dbReference type="PROSITE" id="PS51846">
    <property type="entry name" value="CNNM"/>
    <property type="match status" value="1"/>
</dbReference>
<keyword evidence="4 5" id="KW-0812">Transmembrane</keyword>
<evidence type="ECO:0000313" key="8">
    <source>
        <dbReference type="EMBL" id="MBE3001600.1"/>
    </source>
</evidence>
<evidence type="ECO:0000256" key="5">
    <source>
        <dbReference type="SAM" id="Phobius"/>
    </source>
</evidence>
<dbReference type="Proteomes" id="UP000806528">
    <property type="component" value="Unassembled WGS sequence"/>
</dbReference>
<dbReference type="InterPro" id="IPR051676">
    <property type="entry name" value="UPF0053_domain"/>
</dbReference>
<sequence length="340" mass="35841">MSGMNVWVALALTVLFVALSGVFVAAQFSLVAARRNRLARHPGVGARAGVRALDELSLMVAAAQLGITLCTLALGAVSKPAVHHTLEPLLGTALPPVAASAAAFTLALVLVTFVHLVVGEMAPKSWAISAPERSVRWLALPMRAFLWCTRPLLVALEALSLWCLRRVGVDLSHPAGAGVGPEAVRELADHSVAAGVLEAGRRDRLASTLEVNALPLSEAAEPVERIASVGPQARVDEIVRVCRESTHLRLVVMESGRVLGKVHVRQVLGRDASTTAREVMRPVLSLQEWTPVSAAVGVMRESRSHLCLVRGADGSLTGLVTLGGVLDRLWSGGRTGPADS</sequence>
<keyword evidence="4 5" id="KW-0472">Membrane</keyword>
<dbReference type="SUPFAM" id="SSF54631">
    <property type="entry name" value="CBS-domain pair"/>
    <property type="match status" value="1"/>
</dbReference>
<evidence type="ECO:0000313" key="9">
    <source>
        <dbReference type="Proteomes" id="UP000806528"/>
    </source>
</evidence>
<keyword evidence="4 5" id="KW-1133">Transmembrane helix</keyword>
<dbReference type="PANTHER" id="PTHR43099:SF5">
    <property type="entry name" value="HLYC_CORC FAMILY TRANSPORTER"/>
    <property type="match status" value="1"/>
</dbReference>
<dbReference type="PROSITE" id="PS51371">
    <property type="entry name" value="CBS"/>
    <property type="match status" value="1"/>
</dbReference>
<feature type="domain" description="CNNM transmembrane" evidence="7">
    <location>
        <begin position="2"/>
        <end position="201"/>
    </location>
</feature>
<gene>
    <name evidence="8" type="ORF">IDM40_23320</name>
</gene>
<accession>A0ABR9PCN6</accession>
<feature type="transmembrane region" description="Helical" evidence="5">
    <location>
        <begin position="56"/>
        <end position="77"/>
    </location>
</feature>
<dbReference type="EMBL" id="JADBGI010000026">
    <property type="protein sequence ID" value="MBE3001600.1"/>
    <property type="molecule type" value="Genomic_DNA"/>
</dbReference>
<evidence type="ECO:0000256" key="3">
    <source>
        <dbReference type="PROSITE-ProRule" id="PRU00703"/>
    </source>
</evidence>
<organism evidence="8 9">
    <name type="scientific">Nocardiopsis coralli</name>
    <dbReference type="NCBI Taxonomy" id="2772213"/>
    <lineage>
        <taxon>Bacteria</taxon>
        <taxon>Bacillati</taxon>
        <taxon>Actinomycetota</taxon>
        <taxon>Actinomycetes</taxon>
        <taxon>Streptosporangiales</taxon>
        <taxon>Nocardiopsidaceae</taxon>
        <taxon>Nocardiopsis</taxon>
    </lineage>
</organism>
<evidence type="ECO:0000259" key="7">
    <source>
        <dbReference type="PROSITE" id="PS51846"/>
    </source>
</evidence>
<comment type="caution">
    <text evidence="8">The sequence shown here is derived from an EMBL/GenBank/DDBJ whole genome shotgun (WGS) entry which is preliminary data.</text>
</comment>
<name>A0ABR9PCN6_9ACTN</name>
<evidence type="ECO:0000256" key="2">
    <source>
        <dbReference type="ARBA" id="ARBA00022475"/>
    </source>
</evidence>